<evidence type="ECO:0000313" key="1">
    <source>
        <dbReference type="EMBL" id="MFC6707892.1"/>
    </source>
</evidence>
<dbReference type="Proteomes" id="UP001596298">
    <property type="component" value="Unassembled WGS sequence"/>
</dbReference>
<protein>
    <submittedName>
        <fullName evidence="1">AAA family ATPase</fullName>
    </submittedName>
</protein>
<dbReference type="InterPro" id="IPR027417">
    <property type="entry name" value="P-loop_NTPase"/>
</dbReference>
<name>A0ABW2AM29_9MICO</name>
<dbReference type="RefSeq" id="WP_382404555.1">
    <property type="nucleotide sequence ID" value="NZ_JBHSWH010000001.1"/>
</dbReference>
<dbReference type="Pfam" id="PF13671">
    <property type="entry name" value="AAA_33"/>
    <property type="match status" value="1"/>
</dbReference>
<accession>A0ABW2AM29</accession>
<organism evidence="1 2">
    <name type="scientific">Flexivirga alba</name>
    <dbReference type="NCBI Taxonomy" id="702742"/>
    <lineage>
        <taxon>Bacteria</taxon>
        <taxon>Bacillati</taxon>
        <taxon>Actinomycetota</taxon>
        <taxon>Actinomycetes</taxon>
        <taxon>Micrococcales</taxon>
        <taxon>Dermacoccaceae</taxon>
        <taxon>Flexivirga</taxon>
    </lineage>
</organism>
<gene>
    <name evidence="1" type="ORF">ACFQDH_22310</name>
</gene>
<proteinExistence type="predicted"/>
<dbReference type="Gene3D" id="3.40.50.300">
    <property type="entry name" value="P-loop containing nucleotide triphosphate hydrolases"/>
    <property type="match status" value="1"/>
</dbReference>
<comment type="caution">
    <text evidence="1">The sequence shown here is derived from an EMBL/GenBank/DDBJ whole genome shotgun (WGS) entry which is preliminary data.</text>
</comment>
<evidence type="ECO:0000313" key="2">
    <source>
        <dbReference type="Proteomes" id="UP001596298"/>
    </source>
</evidence>
<keyword evidence="2" id="KW-1185">Reference proteome</keyword>
<dbReference type="EMBL" id="JBHSWH010000001">
    <property type="protein sequence ID" value="MFC6707892.1"/>
    <property type="molecule type" value="Genomic_DNA"/>
</dbReference>
<dbReference type="SUPFAM" id="SSF52540">
    <property type="entry name" value="P-loop containing nucleoside triphosphate hydrolases"/>
    <property type="match status" value="1"/>
</dbReference>
<reference evidence="2" key="1">
    <citation type="journal article" date="2019" name="Int. J. Syst. Evol. Microbiol.">
        <title>The Global Catalogue of Microorganisms (GCM) 10K type strain sequencing project: providing services to taxonomists for standard genome sequencing and annotation.</title>
        <authorList>
            <consortium name="The Broad Institute Genomics Platform"/>
            <consortium name="The Broad Institute Genome Sequencing Center for Infectious Disease"/>
            <person name="Wu L."/>
            <person name="Ma J."/>
        </authorList>
    </citation>
    <scope>NUCLEOTIDE SEQUENCE [LARGE SCALE GENOMIC DNA]</scope>
    <source>
        <strain evidence="2">CCUG 58127</strain>
    </source>
</reference>
<sequence>MPIGRIHLLYGLAGSGKTTVARSLSAGGQGVRFTLDGWMLRLYPDLDFESRAYGVRADEVRDLIWSVAEQVVLTGSDVVLDWNSWSAGRRRWAVNHAAALGAPVILHKLSANVDTASQQARERTGRGDRYAHPVTRAGNHHLAALMEEPISDEGIEIREH</sequence>